<feature type="non-terminal residue" evidence="1">
    <location>
        <position position="1"/>
    </location>
</feature>
<dbReference type="OrthoDB" id="6288737at2759"/>
<dbReference type="Proteomes" id="UP000288216">
    <property type="component" value="Unassembled WGS sequence"/>
</dbReference>
<gene>
    <name evidence="1" type="ORF">scyTo_0025095</name>
</gene>
<evidence type="ECO:0000313" key="2">
    <source>
        <dbReference type="Proteomes" id="UP000288216"/>
    </source>
</evidence>
<dbReference type="PANTHER" id="PTHR14633">
    <property type="entry name" value="LITTLE ELONGATION COMPLEX SUBUNIT 2"/>
    <property type="match status" value="1"/>
</dbReference>
<dbReference type="EMBL" id="BFAA01071304">
    <property type="protein sequence ID" value="GCB84437.1"/>
    <property type="molecule type" value="Genomic_DNA"/>
</dbReference>
<evidence type="ECO:0000313" key="1">
    <source>
        <dbReference type="EMBL" id="GCB84437.1"/>
    </source>
</evidence>
<accession>A0A401QGJ8</accession>
<protein>
    <submittedName>
        <fullName evidence="1">Uncharacterized protein</fullName>
    </submittedName>
</protein>
<comment type="caution">
    <text evidence="1">The sequence shown here is derived from an EMBL/GenBank/DDBJ whole genome shotgun (WGS) entry which is preliminary data.</text>
</comment>
<dbReference type="GO" id="GO:0045945">
    <property type="term" value="P:positive regulation of transcription by RNA polymerase III"/>
    <property type="evidence" value="ECO:0007669"/>
    <property type="project" value="TreeGrafter"/>
</dbReference>
<dbReference type="AlphaFoldDB" id="A0A401QGJ8"/>
<sequence>GRASFLRVPNHVSSHQLTTDYKTIAAYTPPAEKAASFQTEVSSDVNAEKLSIKYGAKVSLTNQALFALLNNCGPNYTEQWEIPVHVKTICGE</sequence>
<feature type="non-terminal residue" evidence="1">
    <location>
        <position position="92"/>
    </location>
</feature>
<dbReference type="GO" id="GO:0042796">
    <property type="term" value="P:snRNA transcription by RNA polymerase III"/>
    <property type="evidence" value="ECO:0007669"/>
    <property type="project" value="TreeGrafter"/>
</dbReference>
<dbReference type="PANTHER" id="PTHR14633:SF3">
    <property type="entry name" value="LITTLE ELONGATION COMPLEX SUBUNIT 2"/>
    <property type="match status" value="1"/>
</dbReference>
<dbReference type="GO" id="GO:0042795">
    <property type="term" value="P:snRNA transcription by RNA polymerase II"/>
    <property type="evidence" value="ECO:0007669"/>
    <property type="project" value="TreeGrafter"/>
</dbReference>
<name>A0A401QGJ8_SCYTO</name>
<reference evidence="1 2" key="1">
    <citation type="journal article" date="2018" name="Nat. Ecol. Evol.">
        <title>Shark genomes provide insights into elasmobranch evolution and the origin of vertebrates.</title>
        <authorList>
            <person name="Hara Y"/>
            <person name="Yamaguchi K"/>
            <person name="Onimaru K"/>
            <person name="Kadota M"/>
            <person name="Koyanagi M"/>
            <person name="Keeley SD"/>
            <person name="Tatsumi K"/>
            <person name="Tanaka K"/>
            <person name="Motone F"/>
            <person name="Kageyama Y"/>
            <person name="Nozu R"/>
            <person name="Adachi N"/>
            <person name="Nishimura O"/>
            <person name="Nakagawa R"/>
            <person name="Tanegashima C"/>
            <person name="Kiyatake I"/>
            <person name="Matsumoto R"/>
            <person name="Murakumo K"/>
            <person name="Nishida K"/>
            <person name="Terakita A"/>
            <person name="Kuratani S"/>
            <person name="Sato K"/>
            <person name="Hyodo S Kuraku.S."/>
        </authorList>
    </citation>
    <scope>NUCLEOTIDE SEQUENCE [LARGE SCALE GENOMIC DNA]</scope>
</reference>
<organism evidence="1 2">
    <name type="scientific">Scyliorhinus torazame</name>
    <name type="common">Cloudy catshark</name>
    <name type="synonym">Catulus torazame</name>
    <dbReference type="NCBI Taxonomy" id="75743"/>
    <lineage>
        <taxon>Eukaryota</taxon>
        <taxon>Metazoa</taxon>
        <taxon>Chordata</taxon>
        <taxon>Craniata</taxon>
        <taxon>Vertebrata</taxon>
        <taxon>Chondrichthyes</taxon>
        <taxon>Elasmobranchii</taxon>
        <taxon>Galeomorphii</taxon>
        <taxon>Galeoidea</taxon>
        <taxon>Carcharhiniformes</taxon>
        <taxon>Scyliorhinidae</taxon>
        <taxon>Scyliorhinus</taxon>
    </lineage>
</organism>
<proteinExistence type="predicted"/>
<keyword evidence="2" id="KW-1185">Reference proteome</keyword>
<dbReference type="STRING" id="75743.A0A401QGJ8"/>